<gene>
    <name evidence="2" type="ORF">A5880_000197</name>
    <name evidence="1" type="ORF">A5880_002295</name>
</gene>
<accession>A0A242CHC0</accession>
<dbReference type="AlphaFoldDB" id="A0A242CHC0"/>
<evidence type="ECO:0000313" key="2">
    <source>
        <dbReference type="EMBL" id="OTO09518.1"/>
    </source>
</evidence>
<dbReference type="STRING" id="1834181.A5880_000197"/>
<evidence type="ECO:0000313" key="3">
    <source>
        <dbReference type="Proteomes" id="UP000195139"/>
    </source>
</evidence>
<evidence type="ECO:0000313" key="1">
    <source>
        <dbReference type="EMBL" id="MEI5994709.1"/>
    </source>
</evidence>
<organism evidence="2">
    <name type="scientific">Candidatus Enterococcus mansonii</name>
    <dbReference type="NCBI Taxonomy" id="1834181"/>
    <lineage>
        <taxon>Bacteria</taxon>
        <taxon>Bacillati</taxon>
        <taxon>Bacillota</taxon>
        <taxon>Bacilli</taxon>
        <taxon>Lactobacillales</taxon>
        <taxon>Enterococcaceae</taxon>
        <taxon>Enterococcus</taxon>
    </lineage>
</organism>
<proteinExistence type="predicted"/>
<dbReference type="RefSeq" id="WP_086329168.1">
    <property type="nucleotide sequence ID" value="NZ_NGLE02000001.1"/>
</dbReference>
<reference evidence="1 3" key="2">
    <citation type="submission" date="2018-07" db="EMBL/GenBank/DDBJ databases">
        <title>The Genome Sequence of Enterococcus sp. DIV0659b.</title>
        <authorList>
            <consortium name="The Broad Institute Genomics Platform"/>
            <consortium name="The Broad Institute Genomic Center for Infectious Diseases"/>
            <person name="Earl A."/>
            <person name="Manson A."/>
            <person name="Schwartman J."/>
            <person name="Gilmore M."/>
            <person name="Abouelleil A."/>
            <person name="Cao P."/>
            <person name="Chapman S."/>
            <person name="Cusick C."/>
            <person name="Shea T."/>
            <person name="Young S."/>
            <person name="Neafsey D."/>
            <person name="Nusbaum C."/>
            <person name="Birren B."/>
        </authorList>
    </citation>
    <scope>NUCLEOTIDE SEQUENCE [LARGE SCALE GENOMIC DNA]</scope>
    <source>
        <strain evidence="1 3">4G2_DIV0659</strain>
    </source>
</reference>
<name>A0A242CHC0_9ENTE</name>
<dbReference type="EMBL" id="NGLE02000001">
    <property type="protein sequence ID" value="MEI5994709.1"/>
    <property type="molecule type" value="Genomic_DNA"/>
</dbReference>
<comment type="caution">
    <text evidence="2">The sequence shown here is derived from an EMBL/GenBank/DDBJ whole genome shotgun (WGS) entry which is preliminary data.</text>
</comment>
<dbReference type="EMBL" id="NGLE01000001">
    <property type="protein sequence ID" value="OTO09518.1"/>
    <property type="molecule type" value="Genomic_DNA"/>
</dbReference>
<protein>
    <submittedName>
        <fullName evidence="2">Uncharacterized protein</fullName>
    </submittedName>
</protein>
<reference evidence="2" key="1">
    <citation type="submission" date="2017-05" db="EMBL/GenBank/DDBJ databases">
        <title>The Genome Sequence of Enterococcus sp. 4G2_DIV0659.</title>
        <authorList>
            <consortium name="The Broad Institute Genomics Platform"/>
            <consortium name="The Broad Institute Genomic Center for Infectious Diseases"/>
            <person name="Earl A."/>
            <person name="Manson A."/>
            <person name="Schwartman J."/>
            <person name="Gilmore M."/>
            <person name="Abouelleil A."/>
            <person name="Cao P."/>
            <person name="Chapman S."/>
            <person name="Cusick C."/>
            <person name="Shea T."/>
            <person name="Young S."/>
            <person name="Neafsey D."/>
            <person name="Nusbaum C."/>
            <person name="Birren B."/>
        </authorList>
    </citation>
    <scope>NUCLEOTIDE SEQUENCE [LARGE SCALE GENOMIC DNA]</scope>
    <source>
        <strain evidence="2">4G2_DIV0659</strain>
    </source>
</reference>
<keyword evidence="3" id="KW-1185">Reference proteome</keyword>
<dbReference type="Proteomes" id="UP000195139">
    <property type="component" value="Unassembled WGS sequence"/>
</dbReference>
<sequence length="60" mass="7000">MEFTKKNVMDQVALVKKTLIDNGVDNDAVNFYLDILINDIGEMDDGQWEYFPRMNLSDKK</sequence>